<organism evidence="1 2">
    <name type="scientific">Acanthamoeba castellanii (strain ATCC 30010 / Neff)</name>
    <dbReference type="NCBI Taxonomy" id="1257118"/>
    <lineage>
        <taxon>Eukaryota</taxon>
        <taxon>Amoebozoa</taxon>
        <taxon>Discosea</taxon>
        <taxon>Longamoebia</taxon>
        <taxon>Centramoebida</taxon>
        <taxon>Acanthamoebidae</taxon>
        <taxon>Acanthamoeba</taxon>
    </lineage>
</organism>
<dbReference type="Proteomes" id="UP000011083">
    <property type="component" value="Unassembled WGS sequence"/>
</dbReference>
<dbReference type="RefSeq" id="XP_004348589.1">
    <property type="nucleotide sequence ID" value="XM_004348539.1"/>
</dbReference>
<dbReference type="EMBL" id="KB007890">
    <property type="protein sequence ID" value="ELR22131.1"/>
    <property type="molecule type" value="Genomic_DNA"/>
</dbReference>
<name>L8HCP4_ACACF</name>
<keyword evidence="2" id="KW-1185">Reference proteome</keyword>
<accession>L8HCP4</accession>
<sequence>MTNFVSLVLLVFIVSIAFLVAVLVASASVAQTKAPDTFLLTLQAECSAYVAPLKCLSFLMAFNCSLDATGGSVATKHDMLFNAKYTTNWTVEVNYNKPNQPGFSLHAWWIKTPFTLEGLLPKDHPHFSVIAPFAPEHLPCPGAAADVNCTMVYFPIVISYNSSGLNMTTTLSA</sequence>
<proteinExistence type="predicted"/>
<evidence type="ECO:0000313" key="1">
    <source>
        <dbReference type="EMBL" id="ELR22131.1"/>
    </source>
</evidence>
<dbReference type="GeneID" id="14923057"/>
<gene>
    <name evidence="1" type="ORF">ACA1_159790</name>
</gene>
<dbReference type="VEuPathDB" id="AmoebaDB:ACA1_159790"/>
<protein>
    <submittedName>
        <fullName evidence="1">Uncharacterized protein</fullName>
    </submittedName>
</protein>
<reference evidence="1 2" key="1">
    <citation type="journal article" date="2013" name="Genome Biol.">
        <title>Genome of Acanthamoeba castellanii highlights extensive lateral gene transfer and early evolution of tyrosine kinase signaling.</title>
        <authorList>
            <person name="Clarke M."/>
            <person name="Lohan A.J."/>
            <person name="Liu B."/>
            <person name="Lagkouvardos I."/>
            <person name="Roy S."/>
            <person name="Zafar N."/>
            <person name="Bertelli C."/>
            <person name="Schilde C."/>
            <person name="Kianianmomeni A."/>
            <person name="Burglin T.R."/>
            <person name="Frech C."/>
            <person name="Turcotte B."/>
            <person name="Kopec K.O."/>
            <person name="Synnott J.M."/>
            <person name="Choo C."/>
            <person name="Paponov I."/>
            <person name="Finkler A."/>
            <person name="Soon Heng Tan C."/>
            <person name="Hutchins A.P."/>
            <person name="Weinmeier T."/>
            <person name="Rattei T."/>
            <person name="Chu J.S."/>
            <person name="Gimenez G."/>
            <person name="Irimia M."/>
            <person name="Rigden D.J."/>
            <person name="Fitzpatrick D.A."/>
            <person name="Lorenzo-Morales J."/>
            <person name="Bateman A."/>
            <person name="Chiu C.H."/>
            <person name="Tang P."/>
            <person name="Hegemann P."/>
            <person name="Fromm H."/>
            <person name="Raoult D."/>
            <person name="Greub G."/>
            <person name="Miranda-Saavedra D."/>
            <person name="Chen N."/>
            <person name="Nash P."/>
            <person name="Ginger M.L."/>
            <person name="Horn M."/>
            <person name="Schaap P."/>
            <person name="Caler L."/>
            <person name="Loftus B."/>
        </authorList>
    </citation>
    <scope>NUCLEOTIDE SEQUENCE [LARGE SCALE GENOMIC DNA]</scope>
    <source>
        <strain evidence="1 2">Neff</strain>
    </source>
</reference>
<dbReference type="AlphaFoldDB" id="L8HCP4"/>
<dbReference type="KEGG" id="acan:ACA1_159790"/>
<evidence type="ECO:0000313" key="2">
    <source>
        <dbReference type="Proteomes" id="UP000011083"/>
    </source>
</evidence>